<evidence type="ECO:0000256" key="4">
    <source>
        <dbReference type="ARBA" id="ARBA00022723"/>
    </source>
</evidence>
<dbReference type="Gene3D" id="3.40.50.410">
    <property type="entry name" value="von Willebrand factor, type A domain"/>
    <property type="match status" value="1"/>
</dbReference>
<gene>
    <name evidence="8" type="ORF">O166_22635</name>
</gene>
<comment type="subcellular location">
    <subcellularLocation>
        <location evidence="1">Fimbrium</location>
    </subcellularLocation>
</comment>
<keyword evidence="3" id="KW-1029">Fimbrium biogenesis</keyword>
<dbReference type="InterPro" id="IPR036465">
    <property type="entry name" value="vWFA_dom_sf"/>
</dbReference>
<evidence type="ECO:0000256" key="6">
    <source>
        <dbReference type="ARBA" id="ARBA00023263"/>
    </source>
</evidence>
<name>A0ABN0NA14_9NEIS</name>
<dbReference type="InterPro" id="IPR011047">
    <property type="entry name" value="Quinoprotein_ADH-like_sf"/>
</dbReference>
<evidence type="ECO:0000256" key="1">
    <source>
        <dbReference type="ARBA" id="ARBA00004561"/>
    </source>
</evidence>
<dbReference type="Pfam" id="PF05567">
    <property type="entry name" value="T4P_PilY1"/>
    <property type="match status" value="1"/>
</dbReference>
<dbReference type="SUPFAM" id="SSF53300">
    <property type="entry name" value="vWA-like"/>
    <property type="match status" value="1"/>
</dbReference>
<reference evidence="8 9" key="1">
    <citation type="journal article" date="2013" name="Genome Announc.">
        <title>Genome Sequence of the Pigment-Producing Bacterium Pseudogulbenkiania ferrooxidans, Isolated from Loktak Lake.</title>
        <authorList>
            <person name="Puranik S."/>
            <person name="Talkal R."/>
            <person name="Qureshi A."/>
            <person name="Khardenavis A."/>
            <person name="Kapley A."/>
            <person name="Purohit H.J."/>
        </authorList>
    </citation>
    <scope>NUCLEOTIDE SEQUENCE [LARGE SCALE GENOMIC DNA]</scope>
    <source>
        <strain evidence="8 9">EGD-HP2</strain>
    </source>
</reference>
<dbReference type="Proteomes" id="UP000016426">
    <property type="component" value="Unassembled WGS sequence"/>
</dbReference>
<proteinExistence type="inferred from homology"/>
<sequence>MVNRTTLTRIAGSIALLVGLTLAALWVRGASSTATLAISQVPLTISTPARPQVVIAVTNSESMDGSTITYCNGTGNSSANCSNGFSTTYTGRGGALLTGSGAVGGLTSSASPINYPVPANFTPPISGGAAGSMQPYTSTLSGGQLADNSPSRLNVAKAGILSILNTYLATTDFSLLSYQTSRTSLYTTWVYYMSPPGGFSFTNTATATSATDTVINPCYGYLSLGTLFSTVKSNCAAIVLGLGLSGVTVSGAQYMTVAATSDDASINDVLYTTGLNPVFMTYGTVSPSNPYSYYSLNSYKNGSVSVGYSLMAPGGFSSWSTSPTNAGYVPFTPQVMYVQRGWGYGGSQSYSGATTNVAMTNLGSPSSSQITSAYNTFSPFLQPETNSTGTTEIKSAAGQSPIYALLKTAQTSFTSTSSSSGCAPQKYVVLITDGLPTQDKSGYFWPPVGSAAATGYGVTASFNADGSLNTSGTNSQALLDAISQIQTLATAGIKTYVIGLGAGVAPATNPVAAQTLTAMAVAGNTGSYYPAVSPTAFSNALSAILVQIQKGSYDQASVALNSTTLSTNTQAFLASFNPSDTPYSDWTGDLAAYTLGSSSGLNVSTSASWSAQTQVDTLASGSGWQNTRLIATWDGVNNKGVPFRWPATGVTGINSTQQSQLQPSDTKGSLRVNYLRGDTSQEVRNGGGFRNRSHLLGDIIDSGPAYVAKPNGPYIDTSYQTFASNNASRTPMLYVGANDGMVHAFNANTGNEAFAFVPNGVFANLYQLTSASYNNNHLYFVDGSPQAGDVMFSDNSWHSVLVGGLGGGGKTIYALDVTSPSTLTTETALASAALWEFSDTGMGYSYGRPTVARLNGATNAFAVFFGNGYASSGNHAIFYAVNPQTGATLAKIDLCSSVPAACNSSAPQGLSEVVAVNSSGNAGAAVDTVYAGDLQGNLWAINVSSSNPANWSARLLFTAADSSGNHQPITAAPVATLNPNFPKQKGMMVYFGTGQLLAQSDLTNTNTQAFYAVYDNMTITGLTSSNLLQQTETAIATSVSGFPSTTVSSTQYNWQSPNPPLSCVVGRTCPTLYGWYYTLGFAGSGARVLTNPQLFAGNVVYTTFTPSSSPCTAGGSSFLMASSYATGGPPAQPFLDANGDGVVNGSDVYSQQPLSGVQLGSFFASSPAFVVSNQGGYSASILVGGGNGNSRNNCANGKLNCTSSSPSQQYYSWSGWWQIL</sequence>
<keyword evidence="5" id="KW-0106">Calcium</keyword>
<dbReference type="EMBL" id="AVPH01000074">
    <property type="protein sequence ID" value="ERE17643.1"/>
    <property type="molecule type" value="Genomic_DNA"/>
</dbReference>
<dbReference type="SUPFAM" id="SSF50998">
    <property type="entry name" value="Quinoprotein alcohol dehydrogenase-like"/>
    <property type="match status" value="1"/>
</dbReference>
<dbReference type="InterPro" id="IPR008707">
    <property type="entry name" value="B-propeller_PilY1"/>
</dbReference>
<comment type="similarity">
    <text evidence="2">Belongs to the PilY1 family.</text>
</comment>
<keyword evidence="4" id="KW-0479">Metal-binding</keyword>
<evidence type="ECO:0000256" key="2">
    <source>
        <dbReference type="ARBA" id="ARBA00008387"/>
    </source>
</evidence>
<evidence type="ECO:0000259" key="7">
    <source>
        <dbReference type="Pfam" id="PF05567"/>
    </source>
</evidence>
<comment type="caution">
    <text evidence="8">The sequence shown here is derived from an EMBL/GenBank/DDBJ whole genome shotgun (WGS) entry which is preliminary data.</text>
</comment>
<evidence type="ECO:0000256" key="5">
    <source>
        <dbReference type="ARBA" id="ARBA00022837"/>
    </source>
</evidence>
<organism evidence="8 9">
    <name type="scientific">Pseudogulbenkiania ferrooxidans EGD-HP2</name>
    <dbReference type="NCBI Taxonomy" id="1388764"/>
    <lineage>
        <taxon>Bacteria</taxon>
        <taxon>Pseudomonadati</taxon>
        <taxon>Pseudomonadota</taxon>
        <taxon>Betaproteobacteria</taxon>
        <taxon>Neisseriales</taxon>
        <taxon>Chromobacteriaceae</taxon>
        <taxon>Pseudogulbenkiania</taxon>
    </lineage>
</organism>
<feature type="domain" description="PilY1 beta-propeller" evidence="7">
    <location>
        <begin position="696"/>
        <end position="1032"/>
    </location>
</feature>
<evidence type="ECO:0000313" key="8">
    <source>
        <dbReference type="EMBL" id="ERE17643.1"/>
    </source>
</evidence>
<protein>
    <recommendedName>
        <fullName evidence="7">PilY1 beta-propeller domain-containing protein</fullName>
    </recommendedName>
</protein>
<accession>A0ABN0NA14</accession>
<keyword evidence="6" id="KW-0281">Fimbrium</keyword>
<evidence type="ECO:0000313" key="9">
    <source>
        <dbReference type="Proteomes" id="UP000016426"/>
    </source>
</evidence>
<evidence type="ECO:0000256" key="3">
    <source>
        <dbReference type="ARBA" id="ARBA00022558"/>
    </source>
</evidence>
<keyword evidence="9" id="KW-1185">Reference proteome</keyword>